<dbReference type="InterPro" id="IPR043502">
    <property type="entry name" value="DNA/RNA_pol_sf"/>
</dbReference>
<comment type="caution">
    <text evidence="6">The sequence shown here is derived from an EMBL/GenBank/DDBJ whole genome shotgun (WGS) entry which is preliminary data.</text>
</comment>
<gene>
    <name evidence="6" type="ORF">Tci_022027</name>
</gene>
<keyword evidence="2" id="KW-0863">Zinc-finger</keyword>
<feature type="region of interest" description="Disordered" evidence="4">
    <location>
        <begin position="189"/>
        <end position="211"/>
    </location>
</feature>
<protein>
    <submittedName>
        <fullName evidence="6">Copia protein</fullName>
    </submittedName>
</protein>
<name>A0A6L2KM54_TANCI</name>
<dbReference type="InterPro" id="IPR036875">
    <property type="entry name" value="Znf_CCHC_sf"/>
</dbReference>
<evidence type="ECO:0000256" key="3">
    <source>
        <dbReference type="SAM" id="Coils"/>
    </source>
</evidence>
<feature type="region of interest" description="Disordered" evidence="4">
    <location>
        <begin position="521"/>
        <end position="544"/>
    </location>
</feature>
<dbReference type="InterPro" id="IPR054722">
    <property type="entry name" value="PolX-like_BBD"/>
</dbReference>
<dbReference type="GO" id="GO:0003676">
    <property type="term" value="F:nucleic acid binding"/>
    <property type="evidence" value="ECO:0007669"/>
    <property type="project" value="InterPro"/>
</dbReference>
<dbReference type="InterPro" id="IPR013103">
    <property type="entry name" value="RVT_2"/>
</dbReference>
<dbReference type="InterPro" id="IPR001878">
    <property type="entry name" value="Znf_CCHC"/>
</dbReference>
<dbReference type="SMART" id="SM00343">
    <property type="entry name" value="ZnF_C2HC"/>
    <property type="match status" value="2"/>
</dbReference>
<keyword evidence="1" id="KW-0378">Hydrolase</keyword>
<reference evidence="6" key="1">
    <citation type="journal article" date="2019" name="Sci. Rep.">
        <title>Draft genome of Tanacetum cinerariifolium, the natural source of mosquito coil.</title>
        <authorList>
            <person name="Yamashiro T."/>
            <person name="Shiraishi A."/>
            <person name="Satake H."/>
            <person name="Nakayama K."/>
        </authorList>
    </citation>
    <scope>NUCLEOTIDE SEQUENCE</scope>
</reference>
<accession>A0A6L2KM54</accession>
<organism evidence="6">
    <name type="scientific">Tanacetum cinerariifolium</name>
    <name type="common">Dalmatian daisy</name>
    <name type="synonym">Chrysanthemum cinerariifolium</name>
    <dbReference type="NCBI Taxonomy" id="118510"/>
    <lineage>
        <taxon>Eukaryota</taxon>
        <taxon>Viridiplantae</taxon>
        <taxon>Streptophyta</taxon>
        <taxon>Embryophyta</taxon>
        <taxon>Tracheophyta</taxon>
        <taxon>Spermatophyta</taxon>
        <taxon>Magnoliopsida</taxon>
        <taxon>eudicotyledons</taxon>
        <taxon>Gunneridae</taxon>
        <taxon>Pentapetalae</taxon>
        <taxon>asterids</taxon>
        <taxon>campanulids</taxon>
        <taxon>Asterales</taxon>
        <taxon>Asteraceae</taxon>
        <taxon>Asteroideae</taxon>
        <taxon>Anthemideae</taxon>
        <taxon>Anthemidinae</taxon>
        <taxon>Tanacetum</taxon>
    </lineage>
</organism>
<dbReference type="AlphaFoldDB" id="A0A6L2KM54"/>
<feature type="compositionally biased region" description="Polar residues" evidence="4">
    <location>
        <begin position="198"/>
        <end position="211"/>
    </location>
</feature>
<keyword evidence="1" id="KW-0645">Protease</keyword>
<evidence type="ECO:0000259" key="5">
    <source>
        <dbReference type="PROSITE" id="PS50158"/>
    </source>
</evidence>
<evidence type="ECO:0000256" key="4">
    <source>
        <dbReference type="SAM" id="MobiDB-lite"/>
    </source>
</evidence>
<evidence type="ECO:0000313" key="6">
    <source>
        <dbReference type="EMBL" id="GEU50049.1"/>
    </source>
</evidence>
<dbReference type="EMBL" id="BKCJ010002657">
    <property type="protein sequence ID" value="GEU50049.1"/>
    <property type="molecule type" value="Genomic_DNA"/>
</dbReference>
<evidence type="ECO:0000256" key="1">
    <source>
        <dbReference type="ARBA" id="ARBA00022750"/>
    </source>
</evidence>
<feature type="region of interest" description="Disordered" evidence="4">
    <location>
        <begin position="631"/>
        <end position="705"/>
    </location>
</feature>
<keyword evidence="1" id="KW-0064">Aspartyl protease</keyword>
<dbReference type="GO" id="GO:0008270">
    <property type="term" value="F:zinc ion binding"/>
    <property type="evidence" value="ECO:0007669"/>
    <property type="project" value="UniProtKB-KW"/>
</dbReference>
<feature type="compositionally biased region" description="Basic and acidic residues" evidence="4">
    <location>
        <begin position="652"/>
        <end position="705"/>
    </location>
</feature>
<dbReference type="SUPFAM" id="SSF57756">
    <property type="entry name" value="Retrovirus zinc finger-like domains"/>
    <property type="match status" value="1"/>
</dbReference>
<dbReference type="Pfam" id="PF14223">
    <property type="entry name" value="Retrotran_gag_2"/>
    <property type="match status" value="1"/>
</dbReference>
<sequence length="970" mass="110762">MRMEQYLTFTDHALWEVIVNGDSVSPVASASSEGHIPPKTVKQKLARINKLKAKSTLMLSILDEHLLKFHICKDAKSLWEAIKNRFGGNKESKKMQKTILKKNYENFAASSQEGMEKIYGRFQKLISQLEIYGEVIFQEDVNLKLLRSLPLAWNNIALIMRNKSDLDTLSMDDLYNNLKVYESEIKNQSSSSSNSQNVAFVSSDNTSSTNETVNTACSVSTAFSKDQASTASYTDNIDSDYLKEMNLKWQVAMLTMRVKRFIQKTRMKLDLNGKETIGVDRTKVECYNCHKRGHFARECRTPRNQENRNRDAPIRNAPVDTSTTNALAVQDGIESLEVRIVVHEKNEAVYEEDIAFLKYDVQVKDISIKDLKNQLENALKEKDDLKLKLEKFETSSKNLTKLIDSQISATDKTDLGYNGHVNESEVLNNVVDSCQSDGDDNQVNDRFKKSKGYYAVPPSYTGNYMPPRADLSFAGLDSAVFKSKKSDSKDENVFEPKEVRKTVKPSLEKIEFVNARNTTVENENKAKKPRKFSQSPRGNKRNWDGLMTQKLRDGFEFKKKACFICGSINHLIKDYDFYEKKMGNPQYALQDQGIFDSGCSRHMTGNKSYLTDYQEIDGGFVAFGGNAKGGTKADIDAGQARKKTVLGPQYKKSTEVPRKESGVQDPAKEGDKNDQEKDLRDQKEGLIKQPEQESKRYPGRERTQRNKFDSMFGQEKDANGNKMFTPVSTAGYTYVYLNESILVNAATLPNADLPTDPLMLDLEDTANTRVFSGAYDDKLRVQRNKKDKRGIVVRNKARLVAQGYTQEEGIDYDKVFDPVDRIEEIRLFFSYASFMGFIVYQMDVKSAFLYGMIEEEVYVCQPPGFEDLHFPNKVYKVEKALYGLYQASRAWYETLSTYLLENRFRRGIVDKTFFIKNDKGDILLVQVYVDDIIFGSTKKSLCTEFEGLMHKKFQTSFMRELTFFLGLQVM</sequence>
<dbReference type="PROSITE" id="PS50158">
    <property type="entry name" value="ZF_CCHC"/>
    <property type="match status" value="1"/>
</dbReference>
<evidence type="ECO:0000256" key="2">
    <source>
        <dbReference type="PROSITE-ProRule" id="PRU00047"/>
    </source>
</evidence>
<keyword evidence="2" id="KW-0862">Zinc</keyword>
<feature type="domain" description="CCHC-type" evidence="5">
    <location>
        <begin position="286"/>
        <end position="300"/>
    </location>
</feature>
<keyword evidence="3" id="KW-0175">Coiled coil</keyword>
<dbReference type="Pfam" id="PF22936">
    <property type="entry name" value="Pol_BBD"/>
    <property type="match status" value="1"/>
</dbReference>
<dbReference type="SUPFAM" id="SSF56672">
    <property type="entry name" value="DNA/RNA polymerases"/>
    <property type="match status" value="1"/>
</dbReference>
<dbReference type="Pfam" id="PF07727">
    <property type="entry name" value="RVT_2"/>
    <property type="match status" value="1"/>
</dbReference>
<feature type="coiled-coil region" evidence="3">
    <location>
        <begin position="361"/>
        <end position="402"/>
    </location>
</feature>
<proteinExistence type="predicted"/>
<dbReference type="Pfam" id="PF00098">
    <property type="entry name" value="zf-CCHC"/>
    <property type="match status" value="1"/>
</dbReference>
<dbReference type="GO" id="GO:0004190">
    <property type="term" value="F:aspartic-type endopeptidase activity"/>
    <property type="evidence" value="ECO:0007669"/>
    <property type="project" value="UniProtKB-KW"/>
</dbReference>
<dbReference type="Gene3D" id="4.10.60.10">
    <property type="entry name" value="Zinc finger, CCHC-type"/>
    <property type="match status" value="1"/>
</dbReference>
<keyword evidence="2" id="KW-0479">Metal-binding</keyword>